<gene>
    <name evidence="2" type="ORF">C5F50_10655</name>
</gene>
<feature type="transmembrane region" description="Helical" evidence="1">
    <location>
        <begin position="119"/>
        <end position="138"/>
    </location>
</feature>
<keyword evidence="1" id="KW-1133">Transmembrane helix</keyword>
<proteinExistence type="predicted"/>
<name>A0A7D5R423_9ARCH</name>
<protein>
    <submittedName>
        <fullName evidence="2">Uncharacterized protein</fullName>
    </submittedName>
</protein>
<sequence length="155" mass="16888">MVFNNKFYIFLASAIFVSFWIVFSVLGELLFFAPILVFYLPSDAIPVFVLSNMISALMGIVLSMNVYVLKNTKVKMNKSSFMGSSVGLVAGGCASCSSLGFILLTSFGTASVAVSTFLSVYQIPLLISSIGLLLWSYYSIHNKLTKSCVLKENMA</sequence>
<keyword evidence="1" id="KW-0812">Transmembrane</keyword>
<feature type="transmembrane region" description="Helical" evidence="1">
    <location>
        <begin position="7"/>
        <end position="39"/>
    </location>
</feature>
<evidence type="ECO:0000313" key="3">
    <source>
        <dbReference type="Proteomes" id="UP000509478"/>
    </source>
</evidence>
<keyword evidence="1" id="KW-0472">Membrane</keyword>
<evidence type="ECO:0000313" key="2">
    <source>
        <dbReference type="EMBL" id="QLH07480.1"/>
    </source>
</evidence>
<organism evidence="2 3">
    <name type="scientific">Nitrosopumilus ureiphilus</name>
    <dbReference type="NCBI Taxonomy" id="1470067"/>
    <lineage>
        <taxon>Archaea</taxon>
        <taxon>Nitrososphaerota</taxon>
        <taxon>Nitrososphaeria</taxon>
        <taxon>Nitrosopumilales</taxon>
        <taxon>Nitrosopumilaceae</taxon>
        <taxon>Nitrosopumilus</taxon>
    </lineage>
</organism>
<feature type="transmembrane region" description="Helical" evidence="1">
    <location>
        <begin position="81"/>
        <end position="107"/>
    </location>
</feature>
<evidence type="ECO:0000256" key="1">
    <source>
        <dbReference type="SAM" id="Phobius"/>
    </source>
</evidence>
<keyword evidence="3" id="KW-1185">Reference proteome</keyword>
<dbReference type="EMBL" id="CP026995">
    <property type="protein sequence ID" value="QLH07480.1"/>
    <property type="molecule type" value="Genomic_DNA"/>
</dbReference>
<accession>A0A7D5R423</accession>
<dbReference type="Proteomes" id="UP000509478">
    <property type="component" value="Chromosome"/>
</dbReference>
<dbReference type="AlphaFoldDB" id="A0A7D5R423"/>
<reference evidence="2 3" key="1">
    <citation type="submission" date="2018-02" db="EMBL/GenBank/DDBJ databases">
        <title>Complete genome of Nitrosopumilus ureaphilus PS0.</title>
        <authorList>
            <person name="Qin W."/>
            <person name="Zheng Y."/>
            <person name="Stahl D.A."/>
        </authorList>
    </citation>
    <scope>NUCLEOTIDE SEQUENCE [LARGE SCALE GENOMIC DNA]</scope>
    <source>
        <strain evidence="2 3">PS0</strain>
    </source>
</reference>
<dbReference type="KEGG" id="nue:C5F50_10655"/>
<feature type="transmembrane region" description="Helical" evidence="1">
    <location>
        <begin position="45"/>
        <end position="69"/>
    </location>
</feature>